<feature type="transmembrane region" description="Helical" evidence="6">
    <location>
        <begin position="113"/>
        <end position="133"/>
    </location>
</feature>
<comment type="caution">
    <text evidence="8">The sequence shown here is derived from an EMBL/GenBank/DDBJ whole genome shotgun (WGS) entry which is preliminary data.</text>
</comment>
<dbReference type="InterPro" id="IPR000620">
    <property type="entry name" value="EamA_dom"/>
</dbReference>
<organism evidence="8 9">
    <name type="scientific">Cohnella faecalis</name>
    <dbReference type="NCBI Taxonomy" id="2315694"/>
    <lineage>
        <taxon>Bacteria</taxon>
        <taxon>Bacillati</taxon>
        <taxon>Bacillota</taxon>
        <taxon>Bacilli</taxon>
        <taxon>Bacillales</taxon>
        <taxon>Paenibacillaceae</taxon>
        <taxon>Cohnella</taxon>
    </lineage>
</organism>
<name>A0A398CS68_9BACL</name>
<dbReference type="Proteomes" id="UP000266340">
    <property type="component" value="Unassembled WGS sequence"/>
</dbReference>
<feature type="transmembrane region" description="Helical" evidence="6">
    <location>
        <begin position="46"/>
        <end position="65"/>
    </location>
</feature>
<comment type="similarity">
    <text evidence="2">Belongs to the EamA transporter family.</text>
</comment>
<dbReference type="EMBL" id="QXJM01000016">
    <property type="protein sequence ID" value="RIE05050.1"/>
    <property type="molecule type" value="Genomic_DNA"/>
</dbReference>
<feature type="domain" description="EamA" evidence="7">
    <location>
        <begin position="10"/>
        <end position="158"/>
    </location>
</feature>
<feature type="transmembrane region" description="Helical" evidence="6">
    <location>
        <begin position="173"/>
        <end position="193"/>
    </location>
</feature>
<dbReference type="InterPro" id="IPR050638">
    <property type="entry name" value="AA-Vitamin_Transporters"/>
</dbReference>
<evidence type="ECO:0000256" key="6">
    <source>
        <dbReference type="SAM" id="Phobius"/>
    </source>
</evidence>
<evidence type="ECO:0000256" key="4">
    <source>
        <dbReference type="ARBA" id="ARBA00022989"/>
    </source>
</evidence>
<evidence type="ECO:0000256" key="2">
    <source>
        <dbReference type="ARBA" id="ARBA00007362"/>
    </source>
</evidence>
<feature type="transmembrane region" description="Helical" evidence="6">
    <location>
        <begin position="261"/>
        <end position="281"/>
    </location>
</feature>
<protein>
    <submittedName>
        <fullName evidence="8">EamA family transporter</fullName>
    </submittedName>
</protein>
<dbReference type="Pfam" id="PF00892">
    <property type="entry name" value="EamA"/>
    <property type="match status" value="2"/>
</dbReference>
<proteinExistence type="inferred from homology"/>
<dbReference type="InterPro" id="IPR037185">
    <property type="entry name" value="EmrE-like"/>
</dbReference>
<feature type="transmembrane region" description="Helical" evidence="6">
    <location>
        <begin position="231"/>
        <end position="254"/>
    </location>
</feature>
<dbReference type="PANTHER" id="PTHR32322:SF2">
    <property type="entry name" value="EAMA DOMAIN-CONTAINING PROTEIN"/>
    <property type="match status" value="1"/>
</dbReference>
<dbReference type="GO" id="GO:0016020">
    <property type="term" value="C:membrane"/>
    <property type="evidence" value="ECO:0007669"/>
    <property type="project" value="UniProtKB-SubCell"/>
</dbReference>
<feature type="transmembrane region" description="Helical" evidence="6">
    <location>
        <begin position="145"/>
        <end position="161"/>
    </location>
</feature>
<keyword evidence="4 6" id="KW-1133">Transmembrane helix</keyword>
<feature type="domain" description="EamA" evidence="7">
    <location>
        <begin position="171"/>
        <end position="301"/>
    </location>
</feature>
<feature type="transmembrane region" description="Helical" evidence="6">
    <location>
        <begin position="287"/>
        <end position="308"/>
    </location>
</feature>
<evidence type="ECO:0000256" key="3">
    <source>
        <dbReference type="ARBA" id="ARBA00022692"/>
    </source>
</evidence>
<gene>
    <name evidence="8" type="ORF">D3H35_02655</name>
</gene>
<evidence type="ECO:0000313" key="9">
    <source>
        <dbReference type="Proteomes" id="UP000266340"/>
    </source>
</evidence>
<dbReference type="AlphaFoldDB" id="A0A398CS68"/>
<reference evidence="8 9" key="1">
    <citation type="submission" date="2018-09" db="EMBL/GenBank/DDBJ databases">
        <title>Cohnella cavernae sp. nov., isolated from a karst cave.</title>
        <authorList>
            <person name="Zhu H."/>
        </authorList>
    </citation>
    <scope>NUCLEOTIDE SEQUENCE [LARGE SCALE GENOMIC DNA]</scope>
    <source>
        <strain evidence="8 9">K2E09-144</strain>
    </source>
</reference>
<keyword evidence="5 6" id="KW-0472">Membrane</keyword>
<feature type="transmembrane region" description="Helical" evidence="6">
    <location>
        <begin position="86"/>
        <end position="107"/>
    </location>
</feature>
<feature type="transmembrane region" description="Helical" evidence="6">
    <location>
        <begin position="200"/>
        <end position="219"/>
    </location>
</feature>
<dbReference type="OrthoDB" id="3180815at2"/>
<comment type="subcellular location">
    <subcellularLocation>
        <location evidence="1">Endomembrane system</location>
        <topology evidence="1">Multi-pass membrane protein</topology>
    </subcellularLocation>
</comment>
<evidence type="ECO:0000256" key="5">
    <source>
        <dbReference type="ARBA" id="ARBA00023136"/>
    </source>
</evidence>
<keyword evidence="3 6" id="KW-0812">Transmembrane</keyword>
<evidence type="ECO:0000256" key="1">
    <source>
        <dbReference type="ARBA" id="ARBA00004127"/>
    </source>
</evidence>
<evidence type="ECO:0000313" key="8">
    <source>
        <dbReference type="EMBL" id="RIE05050.1"/>
    </source>
</evidence>
<dbReference type="PANTHER" id="PTHR32322">
    <property type="entry name" value="INNER MEMBRANE TRANSPORTER"/>
    <property type="match status" value="1"/>
</dbReference>
<dbReference type="RefSeq" id="WP_119147649.1">
    <property type="nucleotide sequence ID" value="NZ_JBHSOV010000060.1"/>
</dbReference>
<keyword evidence="9" id="KW-1185">Reference proteome</keyword>
<accession>A0A398CS68</accession>
<evidence type="ECO:0000259" key="7">
    <source>
        <dbReference type="Pfam" id="PF00892"/>
    </source>
</evidence>
<sequence>MNKKSTAIGAALLVLLGASSYGLLSPIFKLALESGAVTEDLTFAQIASGSAILWLAALVMRKTAFRGRDRAGSKEQKGGSAGWKDTLKLAAVGICGLSLTTVFYNQALAHLDASMAIVLLFQFTWITILLESIRYRKAPSKKERVAAAFVVLGTLLAVGLLENGVTRLDGLGVAYGLLSALTYSLFFFLTNMIRTKKDPIQGSAIMMTAGLVFVAALRSPAEFQWNDSLSVFGWGLLLGLLGSALPTICFNIGIPKLGGSLAAMLGAVELPVAVVVSAIVLGESFSWLQGIGVGLILAGIAASQGWGVRQNRRER</sequence>
<dbReference type="SUPFAM" id="SSF103481">
    <property type="entry name" value="Multidrug resistance efflux transporter EmrE"/>
    <property type="match status" value="2"/>
</dbReference>